<evidence type="ECO:0000256" key="5">
    <source>
        <dbReference type="ARBA" id="ARBA00037316"/>
    </source>
</evidence>
<evidence type="ECO:0000313" key="9">
    <source>
        <dbReference type="Proteomes" id="UP000515152"/>
    </source>
</evidence>
<keyword evidence="9" id="KW-1185">Reference proteome</keyword>
<dbReference type="Proteomes" id="UP000515152">
    <property type="component" value="Chromosome 14"/>
</dbReference>
<accession>A0A6P3WB79</accession>
<dbReference type="GO" id="GO:0032436">
    <property type="term" value="P:positive regulation of proteasomal ubiquitin-dependent protein catabolic process"/>
    <property type="evidence" value="ECO:0007669"/>
    <property type="project" value="TreeGrafter"/>
</dbReference>
<gene>
    <name evidence="10" type="primary">LOC105909483</name>
</gene>
<evidence type="ECO:0000256" key="4">
    <source>
        <dbReference type="ARBA" id="ARBA00023212"/>
    </source>
</evidence>
<evidence type="ECO:0000259" key="8">
    <source>
        <dbReference type="PROSITE" id="PS50011"/>
    </source>
</evidence>
<comment type="function">
    <text evidence="5">Interacts with MAPK kinases and regulates activation of MAP kinases. Does not display kinase activity.</text>
</comment>
<dbReference type="SUPFAM" id="SSF56112">
    <property type="entry name" value="Protein kinase-like (PK-like)"/>
    <property type="match status" value="1"/>
</dbReference>
<dbReference type="GO" id="GO:0004860">
    <property type="term" value="F:protein kinase inhibitor activity"/>
    <property type="evidence" value="ECO:0007669"/>
    <property type="project" value="UniProtKB-KW"/>
</dbReference>
<dbReference type="RefSeq" id="XP_012693572.2">
    <property type="nucleotide sequence ID" value="XM_012838118.2"/>
</dbReference>
<evidence type="ECO:0000256" key="7">
    <source>
        <dbReference type="ARBA" id="ARBA00040638"/>
    </source>
</evidence>
<proteinExistence type="inferred from homology"/>
<dbReference type="GO" id="GO:0005634">
    <property type="term" value="C:nucleus"/>
    <property type="evidence" value="ECO:0007669"/>
    <property type="project" value="TreeGrafter"/>
</dbReference>
<dbReference type="PROSITE" id="PS50011">
    <property type="entry name" value="PROTEIN_KINASE_DOM"/>
    <property type="match status" value="1"/>
</dbReference>
<dbReference type="GeneID" id="105909483"/>
<dbReference type="GO" id="GO:0031434">
    <property type="term" value="F:mitogen-activated protein kinase kinase binding"/>
    <property type="evidence" value="ECO:0007669"/>
    <property type="project" value="TreeGrafter"/>
</dbReference>
<organism evidence="9 10">
    <name type="scientific">Clupea harengus</name>
    <name type="common">Atlantic herring</name>
    <dbReference type="NCBI Taxonomy" id="7950"/>
    <lineage>
        <taxon>Eukaryota</taxon>
        <taxon>Metazoa</taxon>
        <taxon>Chordata</taxon>
        <taxon>Craniata</taxon>
        <taxon>Vertebrata</taxon>
        <taxon>Euteleostomi</taxon>
        <taxon>Actinopterygii</taxon>
        <taxon>Neopterygii</taxon>
        <taxon>Teleostei</taxon>
        <taxon>Clupei</taxon>
        <taxon>Clupeiformes</taxon>
        <taxon>Clupeoidei</taxon>
        <taxon>Clupeidae</taxon>
        <taxon>Clupea</taxon>
    </lineage>
</organism>
<evidence type="ECO:0000256" key="3">
    <source>
        <dbReference type="ARBA" id="ARBA00023013"/>
    </source>
</evidence>
<evidence type="ECO:0000256" key="1">
    <source>
        <dbReference type="ARBA" id="ARBA00004245"/>
    </source>
</evidence>
<evidence type="ECO:0000256" key="2">
    <source>
        <dbReference type="ARBA" id="ARBA00022490"/>
    </source>
</evidence>
<dbReference type="Gene3D" id="3.30.200.20">
    <property type="entry name" value="Phosphorylase Kinase, domain 1"/>
    <property type="match status" value="1"/>
</dbReference>
<dbReference type="KEGG" id="char:105909483"/>
<dbReference type="PANTHER" id="PTHR22961:SF15">
    <property type="entry name" value="TRIBBLES HOMOLOG 2"/>
    <property type="match status" value="1"/>
</dbReference>
<keyword evidence="2" id="KW-0963">Cytoplasm</keyword>
<feature type="domain" description="Protein kinase" evidence="8">
    <location>
        <begin position="1"/>
        <end position="265"/>
    </location>
</feature>
<reference evidence="10" key="1">
    <citation type="submission" date="2025-08" db="UniProtKB">
        <authorList>
            <consortium name="RefSeq"/>
        </authorList>
    </citation>
    <scope>IDENTIFICATION</scope>
</reference>
<sequence length="293" mass="33282">MGHAKFAAETFRNTKLPCMGKYVILDFLGSNIFRAANLDTGKEVICKVFHITRYWESLAAYFQVPAHTNLNQIIDTVIGDTMAYVFFEYSYGDLHSCLRSLRKFREDEAARLFHQIVSAVAHCHDNGVIMRDLKLKRFVFKDKDRSYLKLDTLEDAYLMEQGVDSLPRKHGCPAYISPEVLEAESRSSGKASDVWCLGVMLYTILVGHYPFNAIDLSSLLQKIKRCKFSLPDILSPKAKCLIHNILRPDPVERLTAREILDHPWFSSNNWTGNMGGDISDKECCDQMAKPGSS</sequence>
<dbReference type="OrthoDB" id="410920at2759"/>
<evidence type="ECO:0000313" key="10">
    <source>
        <dbReference type="RefSeq" id="XP_012693572.2"/>
    </source>
</evidence>
<dbReference type="GO" id="GO:0005856">
    <property type="term" value="C:cytoskeleton"/>
    <property type="evidence" value="ECO:0007669"/>
    <property type="project" value="UniProtKB-SubCell"/>
</dbReference>
<keyword evidence="3" id="KW-0649">Protein kinase inhibitor</keyword>
<dbReference type="InterPro" id="IPR011009">
    <property type="entry name" value="Kinase-like_dom_sf"/>
</dbReference>
<dbReference type="GO" id="GO:0005524">
    <property type="term" value="F:ATP binding"/>
    <property type="evidence" value="ECO:0007669"/>
    <property type="project" value="InterPro"/>
</dbReference>
<keyword evidence="4" id="KW-0206">Cytoskeleton</keyword>
<name>A0A6P3WB79_CLUHA</name>
<dbReference type="InterPro" id="IPR024104">
    <property type="entry name" value="Tribbles/Ser_Thr_kinase_40"/>
</dbReference>
<dbReference type="InterPro" id="IPR000719">
    <property type="entry name" value="Prot_kinase_dom"/>
</dbReference>
<comment type="similarity">
    <text evidence="6">Belongs to the protein kinase superfamily. CAMK Ser/Thr protein kinase family. Tribbles subfamily.</text>
</comment>
<dbReference type="Pfam" id="PF00069">
    <property type="entry name" value="Pkinase"/>
    <property type="match status" value="1"/>
</dbReference>
<evidence type="ECO:0000256" key="6">
    <source>
        <dbReference type="ARBA" id="ARBA00038180"/>
    </source>
</evidence>
<dbReference type="GO" id="GO:0004672">
    <property type="term" value="F:protein kinase activity"/>
    <property type="evidence" value="ECO:0007669"/>
    <property type="project" value="InterPro"/>
</dbReference>
<comment type="subcellular location">
    <subcellularLocation>
        <location evidence="1">Cytoplasm</location>
        <location evidence="1">Cytoskeleton</location>
    </subcellularLocation>
</comment>
<dbReference type="FunFam" id="1.10.510.10:FF:000153">
    <property type="entry name" value="Tribbles homolog 2"/>
    <property type="match status" value="1"/>
</dbReference>
<dbReference type="AlphaFoldDB" id="A0A6P3WB79"/>
<dbReference type="Gene3D" id="1.10.510.10">
    <property type="entry name" value="Transferase(Phosphotransferase) domain 1"/>
    <property type="match status" value="1"/>
</dbReference>
<dbReference type="PANTHER" id="PTHR22961">
    <property type="entry name" value="SER/THR PROTEIN KINASE-TRB"/>
    <property type="match status" value="1"/>
</dbReference>
<protein>
    <recommendedName>
        <fullName evidence="7">Tribbles homolog 2</fullName>
    </recommendedName>
</protein>